<dbReference type="InterPro" id="IPR038078">
    <property type="entry name" value="PhoU-like_sf"/>
</dbReference>
<sequence length="336" mass="37539">METRKVQRTGKSTFIVSLPKGWVVRSGIKPGSIVYITQGESGELVLSPERTSQSLKVKLDIGEKSGEALIRDIIGCYLSGYRTIEVVSPYMTPEQKRDIHQIVSKLIGPEILEETGNKVLIQDLLNSDELQSDRALRRLRTVVKSMIQDAIDSLIGMKKRLAQDVIQRDDDVDRLNLLVSRQFIEMLRTGALSQSSLDVITAFNYALAASNLERIADHAHSIANLVIEHSMSVPDDMALELTRISSIICGLIDEAISALLHRNTEIANSIIEQTKEIRREAMRSFEPVISSSSTGVNQEEILMRMVISSSIARFLDHIKNIGEFTINMTHAQLRKS</sequence>
<dbReference type="STRING" id="349307.Mthe_0620"/>
<dbReference type="Pfam" id="PF01895">
    <property type="entry name" value="PhoU"/>
    <property type="match status" value="2"/>
</dbReference>
<evidence type="ECO:0000313" key="2">
    <source>
        <dbReference type="EMBL" id="ABK14411.1"/>
    </source>
</evidence>
<dbReference type="GO" id="GO:0030643">
    <property type="term" value="P:intracellular phosphate ion homeostasis"/>
    <property type="evidence" value="ECO:0007669"/>
    <property type="project" value="InterPro"/>
</dbReference>
<proteinExistence type="predicted"/>
<dbReference type="EMBL" id="CP000477">
    <property type="protein sequence ID" value="ABK14411.1"/>
    <property type="molecule type" value="Genomic_DNA"/>
</dbReference>
<dbReference type="Gene3D" id="1.20.58.220">
    <property type="entry name" value="Phosphate transport system protein phou homolog 2, domain 2"/>
    <property type="match status" value="2"/>
</dbReference>
<dbReference type="RefSeq" id="WP_011695808.1">
    <property type="nucleotide sequence ID" value="NC_008553.1"/>
</dbReference>
<gene>
    <name evidence="2" type="ordered locus">Mthe_0620</name>
</gene>
<protein>
    <submittedName>
        <fullName evidence="2">Phosphate uptake regulator, PhoU</fullName>
    </submittedName>
</protein>
<dbReference type="Proteomes" id="UP000000674">
    <property type="component" value="Chromosome"/>
</dbReference>
<dbReference type="GO" id="GO:0003677">
    <property type="term" value="F:DNA binding"/>
    <property type="evidence" value="ECO:0007669"/>
    <property type="project" value="InterPro"/>
</dbReference>
<dbReference type="PANTHER" id="PTHR42930">
    <property type="entry name" value="PHOSPHATE-SPECIFIC TRANSPORT SYSTEM ACCESSORY PROTEIN PHOU"/>
    <property type="match status" value="1"/>
</dbReference>
<dbReference type="AlphaFoldDB" id="A0B6T7"/>
<organism evidence="2 3">
    <name type="scientific">Methanothrix thermoacetophila (strain DSM 6194 / JCM 14653 / NBRC 101360 / PT)</name>
    <name type="common">Methanosaeta thermophila</name>
    <dbReference type="NCBI Taxonomy" id="349307"/>
    <lineage>
        <taxon>Archaea</taxon>
        <taxon>Methanobacteriati</taxon>
        <taxon>Methanobacteriota</taxon>
        <taxon>Stenosarchaea group</taxon>
        <taxon>Methanomicrobia</taxon>
        <taxon>Methanotrichales</taxon>
        <taxon>Methanotrichaceae</taxon>
        <taxon>Methanothrix</taxon>
    </lineage>
</organism>
<dbReference type="InterPro" id="IPR007159">
    <property type="entry name" value="SpoVT-AbrB_dom"/>
</dbReference>
<dbReference type="InterPro" id="IPR026022">
    <property type="entry name" value="PhoU_dom"/>
</dbReference>
<dbReference type="Pfam" id="PF04014">
    <property type="entry name" value="MazE_antitoxin"/>
    <property type="match status" value="1"/>
</dbReference>
<feature type="domain" description="SpoVT-AbrB" evidence="1">
    <location>
        <begin position="8"/>
        <end position="54"/>
    </location>
</feature>
<dbReference type="PANTHER" id="PTHR42930:SF6">
    <property type="entry name" value="PHOSPHATE REGULATORY PROTEIN-LIKE PROTEIN"/>
    <property type="match status" value="1"/>
</dbReference>
<evidence type="ECO:0000313" key="3">
    <source>
        <dbReference type="Proteomes" id="UP000000674"/>
    </source>
</evidence>
<dbReference type="OrthoDB" id="40991at2157"/>
<dbReference type="GO" id="GO:0045936">
    <property type="term" value="P:negative regulation of phosphate metabolic process"/>
    <property type="evidence" value="ECO:0007669"/>
    <property type="project" value="InterPro"/>
</dbReference>
<keyword evidence="3" id="KW-1185">Reference proteome</keyword>
<dbReference type="HOGENOM" id="CLU_069302_0_0_2"/>
<evidence type="ECO:0000259" key="1">
    <source>
        <dbReference type="SMART" id="SM00966"/>
    </source>
</evidence>
<dbReference type="GeneID" id="4461825"/>
<dbReference type="InterPro" id="IPR028366">
    <property type="entry name" value="PhoU"/>
</dbReference>
<name>A0B6T7_METTP</name>
<dbReference type="SUPFAM" id="SSF109755">
    <property type="entry name" value="PhoU-like"/>
    <property type="match status" value="1"/>
</dbReference>
<reference evidence="2 3" key="1">
    <citation type="submission" date="2006-10" db="EMBL/GenBank/DDBJ databases">
        <title>Complete sequence of Methanosaeta thermophila PT.</title>
        <authorList>
            <consortium name="US DOE Joint Genome Institute"/>
            <person name="Copeland A."/>
            <person name="Lucas S."/>
            <person name="Lapidus A."/>
            <person name="Barry K."/>
            <person name="Detter J.C."/>
            <person name="Glavina del Rio T."/>
            <person name="Hammon N."/>
            <person name="Israni S."/>
            <person name="Pitluck S."/>
            <person name="Chain P."/>
            <person name="Malfatti S."/>
            <person name="Shin M."/>
            <person name="Vergez L."/>
            <person name="Schmutz J."/>
            <person name="Larimer F."/>
            <person name="Land M."/>
            <person name="Hauser L."/>
            <person name="Kyrpides N."/>
            <person name="Kim E."/>
            <person name="Smith K.S."/>
            <person name="Ingram-Smith C."/>
            <person name="Richardson P."/>
        </authorList>
    </citation>
    <scope>NUCLEOTIDE SEQUENCE [LARGE SCALE GENOMIC DNA]</scope>
    <source>
        <strain evidence="3">DSM 6194 / JCM 14653 / NBRC 101360 / PT</strain>
    </source>
</reference>
<accession>A0B6T7</accession>
<dbReference type="SMART" id="SM00966">
    <property type="entry name" value="SpoVT_AbrB"/>
    <property type="match status" value="1"/>
</dbReference>
<dbReference type="KEGG" id="mtp:Mthe_0620"/>